<feature type="region of interest" description="Disordered" evidence="1">
    <location>
        <begin position="1"/>
        <end position="31"/>
    </location>
</feature>
<organism evidence="2 3">
    <name type="scientific">Tuber aestivum</name>
    <name type="common">summer truffle</name>
    <dbReference type="NCBI Taxonomy" id="59557"/>
    <lineage>
        <taxon>Eukaryota</taxon>
        <taxon>Fungi</taxon>
        <taxon>Dikarya</taxon>
        <taxon>Ascomycota</taxon>
        <taxon>Pezizomycotina</taxon>
        <taxon>Pezizomycetes</taxon>
        <taxon>Pezizales</taxon>
        <taxon>Tuberaceae</taxon>
        <taxon>Tuber</taxon>
    </lineage>
</organism>
<evidence type="ECO:0000313" key="2">
    <source>
        <dbReference type="EMBL" id="CUS08689.1"/>
    </source>
</evidence>
<reference evidence="2" key="1">
    <citation type="submission" date="2015-10" db="EMBL/GenBank/DDBJ databases">
        <authorList>
            <person name="Regsiter A."/>
            <person name="william w."/>
        </authorList>
    </citation>
    <scope>NUCLEOTIDE SEQUENCE</scope>
    <source>
        <strain evidence="2">Montdore</strain>
    </source>
</reference>
<evidence type="ECO:0000256" key="1">
    <source>
        <dbReference type="SAM" id="MobiDB-lite"/>
    </source>
</evidence>
<accession>A0A292PMC5</accession>
<dbReference type="EMBL" id="LN891119">
    <property type="protein sequence ID" value="CUS08689.1"/>
    <property type="molecule type" value="Genomic_DNA"/>
</dbReference>
<name>A0A292PMC5_9PEZI</name>
<feature type="region of interest" description="Disordered" evidence="1">
    <location>
        <begin position="153"/>
        <end position="177"/>
    </location>
</feature>
<protein>
    <submittedName>
        <fullName evidence="2">Uncharacterized protein</fullName>
    </submittedName>
</protein>
<gene>
    <name evidence="2" type="ORF">GSTUAT00007236001</name>
</gene>
<keyword evidence="3" id="KW-1185">Reference proteome</keyword>
<sequence>MSYAPKRKTDGGSDRPAKLATRPRQPAFHNLREKYPTVEKLEEHLKSLSRPAVEALILSGAFPEVIDQSINHPSTNSLGKEPLANGGGCAVTHFIEEPYEFGDENETQEFLCCGARICYLEFEEHEDDPADMYPYCYQGRHWEAEITTDDEREALKQNEADEMIPDDNPPRRGSRPVWWRGWRENGMSCEKMKCREVQR</sequence>
<proteinExistence type="predicted"/>
<dbReference type="Proteomes" id="UP001412239">
    <property type="component" value="Unassembled WGS sequence"/>
</dbReference>
<evidence type="ECO:0000313" key="3">
    <source>
        <dbReference type="Proteomes" id="UP001412239"/>
    </source>
</evidence>
<dbReference type="AlphaFoldDB" id="A0A292PMC5"/>
<feature type="compositionally biased region" description="Basic and acidic residues" evidence="1">
    <location>
        <begin position="7"/>
        <end position="17"/>
    </location>
</feature>